<dbReference type="EMBL" id="JAACJJ010000057">
    <property type="protein sequence ID" value="KAF5310563.1"/>
    <property type="molecule type" value="Genomic_DNA"/>
</dbReference>
<gene>
    <name evidence="2" type="ORF">D9619_008199</name>
</gene>
<dbReference type="AlphaFoldDB" id="A0A8H5ATH7"/>
<accession>A0A8H5ATH7</accession>
<protein>
    <submittedName>
        <fullName evidence="2">Uncharacterized protein</fullName>
    </submittedName>
</protein>
<dbReference type="OrthoDB" id="3197626at2759"/>
<sequence length="78" mass="9207">MPDWNSPDEIAKNGVAFSRFMHTLLGLYIWEWVVSLPFDWQYLSGKKTFRWPLAFYFLNRYCLLFALIGIAIALNVTE</sequence>
<keyword evidence="1" id="KW-0472">Membrane</keyword>
<reference evidence="2 3" key="1">
    <citation type="journal article" date="2020" name="ISME J.">
        <title>Uncovering the hidden diversity of litter-decomposition mechanisms in mushroom-forming fungi.</title>
        <authorList>
            <person name="Floudas D."/>
            <person name="Bentzer J."/>
            <person name="Ahren D."/>
            <person name="Johansson T."/>
            <person name="Persson P."/>
            <person name="Tunlid A."/>
        </authorList>
    </citation>
    <scope>NUCLEOTIDE SEQUENCE [LARGE SCALE GENOMIC DNA]</scope>
    <source>
        <strain evidence="2 3">CBS 101986</strain>
    </source>
</reference>
<evidence type="ECO:0000313" key="2">
    <source>
        <dbReference type="EMBL" id="KAF5310563.1"/>
    </source>
</evidence>
<feature type="transmembrane region" description="Helical" evidence="1">
    <location>
        <begin position="53"/>
        <end position="74"/>
    </location>
</feature>
<evidence type="ECO:0000256" key="1">
    <source>
        <dbReference type="SAM" id="Phobius"/>
    </source>
</evidence>
<name>A0A8H5ATH7_9AGAR</name>
<proteinExistence type="predicted"/>
<feature type="transmembrane region" description="Helical" evidence="1">
    <location>
        <begin position="20"/>
        <end position="41"/>
    </location>
</feature>
<organism evidence="2 3">
    <name type="scientific">Psilocybe cf. subviscida</name>
    <dbReference type="NCBI Taxonomy" id="2480587"/>
    <lineage>
        <taxon>Eukaryota</taxon>
        <taxon>Fungi</taxon>
        <taxon>Dikarya</taxon>
        <taxon>Basidiomycota</taxon>
        <taxon>Agaricomycotina</taxon>
        <taxon>Agaricomycetes</taxon>
        <taxon>Agaricomycetidae</taxon>
        <taxon>Agaricales</taxon>
        <taxon>Agaricineae</taxon>
        <taxon>Strophariaceae</taxon>
        <taxon>Psilocybe</taxon>
    </lineage>
</organism>
<keyword evidence="1" id="KW-1133">Transmembrane helix</keyword>
<comment type="caution">
    <text evidence="2">The sequence shown here is derived from an EMBL/GenBank/DDBJ whole genome shotgun (WGS) entry which is preliminary data.</text>
</comment>
<keyword evidence="1" id="KW-0812">Transmembrane</keyword>
<dbReference type="Proteomes" id="UP000567179">
    <property type="component" value="Unassembled WGS sequence"/>
</dbReference>
<keyword evidence="3" id="KW-1185">Reference proteome</keyword>
<evidence type="ECO:0000313" key="3">
    <source>
        <dbReference type="Proteomes" id="UP000567179"/>
    </source>
</evidence>